<evidence type="ECO:0000313" key="1">
    <source>
        <dbReference type="EMBL" id="AFH21000.1"/>
    </source>
</evidence>
<dbReference type="PROSITE" id="PS51257">
    <property type="entry name" value="PROKAR_LIPOPROTEIN"/>
    <property type="match status" value="1"/>
</dbReference>
<sequence>MKRTRLVLMAALMGFALAGCDNRPENMTEEYILPQKLKDLGCEIFKVKGSGVTNLKVVYCPNAQVSTQYPVGKARANVSTIDEGKDYGY</sequence>
<evidence type="ECO:0008006" key="3">
    <source>
        <dbReference type="Google" id="ProtNLM"/>
    </source>
</evidence>
<keyword evidence="2" id="KW-1185">Reference proteome</keyword>
<dbReference type="Pfam" id="PF16225">
    <property type="entry name" value="DUF4884"/>
    <property type="match status" value="1"/>
</dbReference>
<dbReference type="GeneID" id="18562958"/>
<dbReference type="Proteomes" id="UP000011829">
    <property type="component" value="Segment"/>
</dbReference>
<gene>
    <name evidence="1" type="ORF">CR9_116</name>
</gene>
<evidence type="ECO:0000313" key="2">
    <source>
        <dbReference type="Proteomes" id="UP000011829"/>
    </source>
</evidence>
<dbReference type="OrthoDB" id="28683at10239"/>
<dbReference type="RefSeq" id="YP_009015078.1">
    <property type="nucleotide sequence ID" value="NC_023717.1"/>
</dbReference>
<proteinExistence type="predicted"/>
<dbReference type="KEGG" id="vg:18562958"/>
<name>M1F3K5_9CAUD</name>
<protein>
    <recommendedName>
        <fullName evidence="3">Lipoprotein</fullName>
    </recommendedName>
</protein>
<dbReference type="EMBL" id="JQ691611">
    <property type="protein sequence ID" value="AFH21000.1"/>
    <property type="molecule type" value="Genomic_DNA"/>
</dbReference>
<reference evidence="1 2" key="1">
    <citation type="submission" date="2012-02" db="EMBL/GenBank/DDBJ databases">
        <title>Complete Genome Sequence of Cronobacter sakazakii Bacteriophage CR9.</title>
        <authorList>
            <person name="Shin H."/>
            <person name="Lee J.-H."/>
            <person name="Kim Y."/>
            <person name="Ryu S."/>
        </authorList>
    </citation>
    <scope>NUCLEOTIDE SEQUENCE [LARGE SCALE GENOMIC DNA]</scope>
</reference>
<dbReference type="InterPro" id="IPR032618">
    <property type="entry name" value="DUF4884"/>
</dbReference>
<organism evidence="1 2">
    <name type="scientific">Cronobacter phage CR9</name>
    <dbReference type="NCBI Taxonomy" id="1162290"/>
    <lineage>
        <taxon>Viruses</taxon>
        <taxon>Duplodnaviria</taxon>
        <taxon>Heunggongvirae</taxon>
        <taxon>Uroviricota</taxon>
        <taxon>Caudoviricetes</taxon>
        <taxon>Vequintavirinae</taxon>
        <taxon>Certrevirus</taxon>
        <taxon>Certrevirus CR9</taxon>
    </lineage>
</organism>
<accession>M1F3K5</accession>